<dbReference type="RefSeq" id="XP_037148593.1">
    <property type="nucleotide sequence ID" value="XM_037295895.1"/>
</dbReference>
<keyword evidence="3" id="KW-0175">Coiled coil</keyword>
<sequence length="136" mass="15733">MDIEISTLPSKTRCPTYDMAEDQKKLQELSDAYQKIQTDLQTTVSARQRLESQQQENKGVQKEFSTLPSTSAIYKLVGPVLLKQERSEAVMAVEGRLDFIDREIKRLEKQIQETQTESESKKMEVYQLQTQMQGQE</sequence>
<dbReference type="InterPro" id="IPR009053">
    <property type="entry name" value="Prefoldin"/>
</dbReference>
<evidence type="ECO:0008006" key="6">
    <source>
        <dbReference type="Google" id="ProtNLM"/>
    </source>
</evidence>
<dbReference type="Proteomes" id="UP000593566">
    <property type="component" value="Unassembled WGS sequence"/>
</dbReference>
<dbReference type="GO" id="GO:0051082">
    <property type="term" value="F:unfolded protein binding"/>
    <property type="evidence" value="ECO:0007669"/>
    <property type="project" value="InterPro"/>
</dbReference>
<proteinExistence type="inferred from homology"/>
<dbReference type="GeneID" id="59333389"/>
<dbReference type="GO" id="GO:0005737">
    <property type="term" value="C:cytoplasm"/>
    <property type="evidence" value="ECO:0007669"/>
    <property type="project" value="TreeGrafter"/>
</dbReference>
<dbReference type="AlphaFoldDB" id="A0A8H6C9G0"/>
<organism evidence="4 5">
    <name type="scientific">Letharia lupina</name>
    <dbReference type="NCBI Taxonomy" id="560253"/>
    <lineage>
        <taxon>Eukaryota</taxon>
        <taxon>Fungi</taxon>
        <taxon>Dikarya</taxon>
        <taxon>Ascomycota</taxon>
        <taxon>Pezizomycotina</taxon>
        <taxon>Lecanoromycetes</taxon>
        <taxon>OSLEUM clade</taxon>
        <taxon>Lecanoromycetidae</taxon>
        <taxon>Lecanorales</taxon>
        <taxon>Lecanorineae</taxon>
        <taxon>Parmeliaceae</taxon>
        <taxon>Letharia</taxon>
    </lineage>
</organism>
<dbReference type="Gene3D" id="1.10.287.370">
    <property type="match status" value="1"/>
</dbReference>
<name>A0A8H6C9G0_9LECA</name>
<dbReference type="GO" id="GO:0051087">
    <property type="term" value="F:protein-folding chaperone binding"/>
    <property type="evidence" value="ECO:0007669"/>
    <property type="project" value="TreeGrafter"/>
</dbReference>
<evidence type="ECO:0000256" key="2">
    <source>
        <dbReference type="ARBA" id="ARBA00023186"/>
    </source>
</evidence>
<feature type="coiled-coil region" evidence="3">
    <location>
        <begin position="90"/>
        <end position="124"/>
    </location>
</feature>
<keyword evidence="2" id="KW-0143">Chaperone</keyword>
<feature type="coiled-coil region" evidence="3">
    <location>
        <begin position="19"/>
        <end position="63"/>
    </location>
</feature>
<dbReference type="InterPro" id="IPR002777">
    <property type="entry name" value="PFD_beta-like"/>
</dbReference>
<evidence type="ECO:0000256" key="1">
    <source>
        <dbReference type="ARBA" id="ARBA00008045"/>
    </source>
</evidence>
<dbReference type="GO" id="GO:0051131">
    <property type="term" value="P:chaperone-mediated protein complex assembly"/>
    <property type="evidence" value="ECO:0007669"/>
    <property type="project" value="TreeGrafter"/>
</dbReference>
<evidence type="ECO:0000313" key="5">
    <source>
        <dbReference type="Proteomes" id="UP000593566"/>
    </source>
</evidence>
<dbReference type="EMBL" id="JACCJB010000020">
    <property type="protein sequence ID" value="KAF6219158.1"/>
    <property type="molecule type" value="Genomic_DNA"/>
</dbReference>
<dbReference type="GO" id="GO:0006457">
    <property type="term" value="P:protein folding"/>
    <property type="evidence" value="ECO:0007669"/>
    <property type="project" value="InterPro"/>
</dbReference>
<dbReference type="PANTHER" id="PTHR21431:SF0">
    <property type="entry name" value="PREFOLDIN SUBUNIT 6"/>
    <property type="match status" value="1"/>
</dbReference>
<evidence type="ECO:0000313" key="4">
    <source>
        <dbReference type="EMBL" id="KAF6219158.1"/>
    </source>
</evidence>
<dbReference type="PANTHER" id="PTHR21431">
    <property type="entry name" value="PREFOLDIN SUBUNIT 6"/>
    <property type="match status" value="1"/>
</dbReference>
<evidence type="ECO:0000256" key="3">
    <source>
        <dbReference type="SAM" id="Coils"/>
    </source>
</evidence>
<keyword evidence="5" id="KW-1185">Reference proteome</keyword>
<accession>A0A8H6C9G0</accession>
<comment type="caution">
    <text evidence="4">The sequence shown here is derived from an EMBL/GenBank/DDBJ whole genome shotgun (WGS) entry which is preliminary data.</text>
</comment>
<reference evidence="4 5" key="1">
    <citation type="journal article" date="2020" name="Genomics">
        <title>Complete, high-quality genomes from long-read metagenomic sequencing of two wolf lichen thalli reveals enigmatic genome architecture.</title>
        <authorList>
            <person name="McKenzie S.K."/>
            <person name="Walston R.F."/>
            <person name="Allen J.L."/>
        </authorList>
    </citation>
    <scope>NUCLEOTIDE SEQUENCE [LARGE SCALE GENOMIC DNA]</scope>
    <source>
        <strain evidence="4">WasteWater1</strain>
    </source>
</reference>
<dbReference type="CDD" id="cd23161">
    <property type="entry name" value="Prefoldin_6"/>
    <property type="match status" value="1"/>
</dbReference>
<dbReference type="SUPFAM" id="SSF46579">
    <property type="entry name" value="Prefoldin"/>
    <property type="match status" value="1"/>
</dbReference>
<dbReference type="Pfam" id="PF01920">
    <property type="entry name" value="Prefoldin_2"/>
    <property type="match status" value="1"/>
</dbReference>
<protein>
    <recommendedName>
        <fullName evidence="6">Prefoldin subunit 6</fullName>
    </recommendedName>
</protein>
<dbReference type="GO" id="GO:0016272">
    <property type="term" value="C:prefoldin complex"/>
    <property type="evidence" value="ECO:0007669"/>
    <property type="project" value="InterPro"/>
</dbReference>
<dbReference type="FunFam" id="1.10.287.370:FF:000003">
    <property type="entry name" value="Prefoldin subunit 6"/>
    <property type="match status" value="1"/>
</dbReference>
<gene>
    <name evidence="4" type="ORF">HO133_004983</name>
</gene>
<comment type="similarity">
    <text evidence="1">Belongs to the prefoldin subunit beta family.</text>
</comment>